<proteinExistence type="predicted"/>
<reference evidence="2 3" key="1">
    <citation type="submission" date="2018-11" db="EMBL/GenBank/DDBJ databases">
        <authorList>
            <consortium name="Pathogen Informatics"/>
        </authorList>
    </citation>
    <scope>NUCLEOTIDE SEQUENCE [LARGE SCALE GENOMIC DNA]</scope>
</reference>
<name>A0A3P7NIW7_DIBLA</name>
<feature type="region of interest" description="Disordered" evidence="1">
    <location>
        <begin position="13"/>
        <end position="63"/>
    </location>
</feature>
<dbReference type="AlphaFoldDB" id="A0A3P7NIW7"/>
<gene>
    <name evidence="2" type="ORF">DILT_LOCUS18897</name>
</gene>
<dbReference type="EMBL" id="UYRU01105513">
    <property type="protein sequence ID" value="VDN42734.1"/>
    <property type="molecule type" value="Genomic_DNA"/>
</dbReference>
<protein>
    <submittedName>
        <fullName evidence="2">Uncharacterized protein</fullName>
    </submittedName>
</protein>
<evidence type="ECO:0000313" key="3">
    <source>
        <dbReference type="Proteomes" id="UP000281553"/>
    </source>
</evidence>
<feature type="non-terminal residue" evidence="2">
    <location>
        <position position="63"/>
    </location>
</feature>
<accession>A0A3P7NIW7</accession>
<sequence length="63" mass="6592">MPFDYEMAEDCLQHEGDLFGDPSSSSSPASSSASLSPASAFSEFANTSEASRNIATEEVNVKG</sequence>
<organism evidence="2 3">
    <name type="scientific">Dibothriocephalus latus</name>
    <name type="common">Fish tapeworm</name>
    <name type="synonym">Diphyllobothrium latum</name>
    <dbReference type="NCBI Taxonomy" id="60516"/>
    <lineage>
        <taxon>Eukaryota</taxon>
        <taxon>Metazoa</taxon>
        <taxon>Spiralia</taxon>
        <taxon>Lophotrochozoa</taxon>
        <taxon>Platyhelminthes</taxon>
        <taxon>Cestoda</taxon>
        <taxon>Eucestoda</taxon>
        <taxon>Diphyllobothriidea</taxon>
        <taxon>Diphyllobothriidae</taxon>
        <taxon>Dibothriocephalus</taxon>
    </lineage>
</organism>
<keyword evidence="3" id="KW-1185">Reference proteome</keyword>
<dbReference type="Proteomes" id="UP000281553">
    <property type="component" value="Unassembled WGS sequence"/>
</dbReference>
<feature type="compositionally biased region" description="Polar residues" evidence="1">
    <location>
        <begin position="44"/>
        <end position="54"/>
    </location>
</feature>
<evidence type="ECO:0000256" key="1">
    <source>
        <dbReference type="SAM" id="MobiDB-lite"/>
    </source>
</evidence>
<evidence type="ECO:0000313" key="2">
    <source>
        <dbReference type="EMBL" id="VDN42734.1"/>
    </source>
</evidence>
<feature type="compositionally biased region" description="Low complexity" evidence="1">
    <location>
        <begin position="22"/>
        <end position="42"/>
    </location>
</feature>